<name>A0A552M3E5_9CHRO</name>
<accession>A0A552M3E5</accession>
<organism evidence="1 2">
    <name type="scientific">Microcystis flos-aquae Mf_WU_F_19750830_S460</name>
    <dbReference type="NCBI Taxonomy" id="2486237"/>
    <lineage>
        <taxon>Bacteria</taxon>
        <taxon>Bacillati</taxon>
        <taxon>Cyanobacteriota</taxon>
        <taxon>Cyanophyceae</taxon>
        <taxon>Oscillatoriophycideae</taxon>
        <taxon>Chroococcales</taxon>
        <taxon>Microcystaceae</taxon>
        <taxon>Microcystis</taxon>
    </lineage>
</organism>
<proteinExistence type="predicted"/>
<gene>
    <name evidence="1" type="ORF">EWV40_01950</name>
</gene>
<reference evidence="1 2" key="1">
    <citation type="submission" date="2019-01" db="EMBL/GenBank/DDBJ databases">
        <title>Coherence of Microcystis species and biogeography revealed through population genomics.</title>
        <authorList>
            <person name="Perez-Carrascal O.M."/>
            <person name="Terrat Y."/>
            <person name="Giani A."/>
            <person name="Fortin N."/>
            <person name="Tromas N."/>
            <person name="Shapiro B.J."/>
        </authorList>
    </citation>
    <scope>NUCLEOTIDE SEQUENCE [LARGE SCALE GENOMIC DNA]</scope>
    <source>
        <strain evidence="1">Mf_WU_F_19750830_S460</strain>
    </source>
</reference>
<dbReference type="Proteomes" id="UP000320730">
    <property type="component" value="Unassembled WGS sequence"/>
</dbReference>
<evidence type="ECO:0000313" key="1">
    <source>
        <dbReference type="EMBL" id="TRV26994.1"/>
    </source>
</evidence>
<dbReference type="EMBL" id="SFAN01000015">
    <property type="protein sequence ID" value="TRV26994.1"/>
    <property type="molecule type" value="Genomic_DNA"/>
</dbReference>
<dbReference type="AlphaFoldDB" id="A0A552M3E5"/>
<sequence>MISNRIRTKETKTRTLCLLRLGNHKSSKNNHRRPREERTEQLMNACFPNISGAIDWECRADRTGIVHVQFGKASKGIQVIGGVFWLDRPIDIESKGYTQD</sequence>
<comment type="caution">
    <text evidence="1">The sequence shown here is derived from an EMBL/GenBank/DDBJ whole genome shotgun (WGS) entry which is preliminary data.</text>
</comment>
<evidence type="ECO:0000313" key="2">
    <source>
        <dbReference type="Proteomes" id="UP000320730"/>
    </source>
</evidence>
<protein>
    <submittedName>
        <fullName evidence="1">Uncharacterized protein</fullName>
    </submittedName>
</protein>